<sequence length="201" mass="22649">MRASKCSQDDRSSPFGKSSDGTRQCSPAAETAPKTPVPYNKRSTPACGSGCAGADRREVRYQMAHLYRSLQNLGGERCWRCRLYRGSNRVDSEQKSYLYRSIRPVQLTDFKTSCLEMHQPCRCSGGPPQRVDLCAISRRLYLYTRPRPATSTTPVNPASLSGPEPAYLFTTNTQPRYTRSEDKETNRSLIAVGWNLRLQLN</sequence>
<reference evidence="2 3" key="1">
    <citation type="submission" date="2023-11" db="EMBL/GenBank/DDBJ databases">
        <authorList>
            <person name="Okamura Y."/>
        </authorList>
    </citation>
    <scope>NUCLEOTIDE SEQUENCE [LARGE SCALE GENOMIC DNA]</scope>
</reference>
<proteinExistence type="predicted"/>
<dbReference type="EMBL" id="CAVLEF010000144">
    <property type="protein sequence ID" value="CAK1552439.1"/>
    <property type="molecule type" value="Genomic_DNA"/>
</dbReference>
<feature type="compositionally biased region" description="Polar residues" evidence="1">
    <location>
        <begin position="15"/>
        <end position="25"/>
    </location>
</feature>
<evidence type="ECO:0000313" key="3">
    <source>
        <dbReference type="Proteomes" id="UP001497472"/>
    </source>
</evidence>
<organism evidence="2 3">
    <name type="scientific">Leptosia nina</name>
    <dbReference type="NCBI Taxonomy" id="320188"/>
    <lineage>
        <taxon>Eukaryota</taxon>
        <taxon>Metazoa</taxon>
        <taxon>Ecdysozoa</taxon>
        <taxon>Arthropoda</taxon>
        <taxon>Hexapoda</taxon>
        <taxon>Insecta</taxon>
        <taxon>Pterygota</taxon>
        <taxon>Neoptera</taxon>
        <taxon>Endopterygota</taxon>
        <taxon>Lepidoptera</taxon>
        <taxon>Glossata</taxon>
        <taxon>Ditrysia</taxon>
        <taxon>Papilionoidea</taxon>
        <taxon>Pieridae</taxon>
        <taxon>Pierinae</taxon>
        <taxon>Leptosia</taxon>
    </lineage>
</organism>
<evidence type="ECO:0000313" key="2">
    <source>
        <dbReference type="EMBL" id="CAK1552439.1"/>
    </source>
</evidence>
<gene>
    <name evidence="2" type="ORF">LNINA_LOCUS11483</name>
</gene>
<dbReference type="Proteomes" id="UP001497472">
    <property type="component" value="Unassembled WGS sequence"/>
</dbReference>
<name>A0AAV1JSD6_9NEOP</name>
<comment type="caution">
    <text evidence="2">The sequence shown here is derived from an EMBL/GenBank/DDBJ whole genome shotgun (WGS) entry which is preliminary data.</text>
</comment>
<keyword evidence="3" id="KW-1185">Reference proteome</keyword>
<feature type="region of interest" description="Disordered" evidence="1">
    <location>
        <begin position="147"/>
        <end position="166"/>
    </location>
</feature>
<protein>
    <submittedName>
        <fullName evidence="2">Uncharacterized protein</fullName>
    </submittedName>
</protein>
<feature type="compositionally biased region" description="Polar residues" evidence="1">
    <location>
        <begin position="149"/>
        <end position="159"/>
    </location>
</feature>
<feature type="region of interest" description="Disordered" evidence="1">
    <location>
        <begin position="1"/>
        <end position="44"/>
    </location>
</feature>
<accession>A0AAV1JSD6</accession>
<dbReference type="AlphaFoldDB" id="A0AAV1JSD6"/>
<evidence type="ECO:0000256" key="1">
    <source>
        <dbReference type="SAM" id="MobiDB-lite"/>
    </source>
</evidence>